<evidence type="ECO:0008006" key="4">
    <source>
        <dbReference type="Google" id="ProtNLM"/>
    </source>
</evidence>
<name>A0A8J3BLY7_9FLAO</name>
<reference evidence="2" key="2">
    <citation type="submission" date="2020-09" db="EMBL/GenBank/DDBJ databases">
        <authorList>
            <person name="Sun Q."/>
            <person name="Ohkuma M."/>
        </authorList>
    </citation>
    <scope>NUCLEOTIDE SEQUENCE</scope>
    <source>
        <strain evidence="2">JCM 12862</strain>
    </source>
</reference>
<dbReference type="PANTHER" id="PTHR30615:SF8">
    <property type="entry name" value="UPF0047 PROTEIN C4A8.02C"/>
    <property type="match status" value="1"/>
</dbReference>
<organism evidence="2 3">
    <name type="scientific">Yeosuana aromativorans</name>
    <dbReference type="NCBI Taxonomy" id="288019"/>
    <lineage>
        <taxon>Bacteria</taxon>
        <taxon>Pseudomonadati</taxon>
        <taxon>Bacteroidota</taxon>
        <taxon>Flavobacteriia</taxon>
        <taxon>Flavobacteriales</taxon>
        <taxon>Flavobacteriaceae</taxon>
        <taxon>Yeosuana</taxon>
    </lineage>
</organism>
<sequence>MVAWLNKKRALNLATTFMLGAMKFYQKELQLKPYPRGFHLITDAIEKSLPEINQIRIGQLQVFIKHTSASLSLNENADATVRSDFESHFNMMVPENRSYYKHTFEGPDDMPAHIKASLLGASVQIPITNGKLNLGIWQGIYLCEHRNHASGRQLVLTAFGN</sequence>
<dbReference type="PIRSF" id="PIRSF004681">
    <property type="entry name" value="UCP004681"/>
    <property type="match status" value="1"/>
</dbReference>
<dbReference type="SUPFAM" id="SSF111038">
    <property type="entry name" value="YjbQ-like"/>
    <property type="match status" value="1"/>
</dbReference>
<evidence type="ECO:0000313" key="3">
    <source>
        <dbReference type="Proteomes" id="UP000612329"/>
    </source>
</evidence>
<gene>
    <name evidence="2" type="ORF">GCM10007962_17910</name>
</gene>
<dbReference type="PANTHER" id="PTHR30615">
    <property type="entry name" value="UNCHARACTERIZED PROTEIN YJBQ-RELATED"/>
    <property type="match status" value="1"/>
</dbReference>
<accession>A0A8J3BLY7</accession>
<dbReference type="AlphaFoldDB" id="A0A8J3BLY7"/>
<keyword evidence="3" id="KW-1185">Reference proteome</keyword>
<reference evidence="2" key="1">
    <citation type="journal article" date="2014" name="Int. J. Syst. Evol. Microbiol.">
        <title>Complete genome sequence of Corynebacterium casei LMG S-19264T (=DSM 44701T), isolated from a smear-ripened cheese.</title>
        <authorList>
            <consortium name="US DOE Joint Genome Institute (JGI-PGF)"/>
            <person name="Walter F."/>
            <person name="Albersmeier A."/>
            <person name="Kalinowski J."/>
            <person name="Ruckert C."/>
        </authorList>
    </citation>
    <scope>NUCLEOTIDE SEQUENCE</scope>
    <source>
        <strain evidence="2">JCM 12862</strain>
    </source>
</reference>
<comment type="caution">
    <text evidence="2">The sequence shown here is derived from an EMBL/GenBank/DDBJ whole genome shotgun (WGS) entry which is preliminary data.</text>
</comment>
<comment type="similarity">
    <text evidence="1">Belongs to the UPF0047 family.</text>
</comment>
<dbReference type="Pfam" id="PF01894">
    <property type="entry name" value="YjbQ"/>
    <property type="match status" value="1"/>
</dbReference>
<dbReference type="InterPro" id="IPR001602">
    <property type="entry name" value="UPF0047_YjbQ-like"/>
</dbReference>
<dbReference type="NCBIfam" id="TIGR00149">
    <property type="entry name" value="TIGR00149_YjbQ"/>
    <property type="match status" value="1"/>
</dbReference>
<dbReference type="InterPro" id="IPR035917">
    <property type="entry name" value="YjbQ-like_sf"/>
</dbReference>
<evidence type="ECO:0000256" key="1">
    <source>
        <dbReference type="ARBA" id="ARBA00005534"/>
    </source>
</evidence>
<dbReference type="Gene3D" id="2.60.120.460">
    <property type="entry name" value="YjbQ-like"/>
    <property type="match status" value="1"/>
</dbReference>
<dbReference type="Proteomes" id="UP000612329">
    <property type="component" value="Unassembled WGS sequence"/>
</dbReference>
<proteinExistence type="inferred from homology"/>
<dbReference type="EMBL" id="BMNR01000004">
    <property type="protein sequence ID" value="GGK24125.1"/>
    <property type="molecule type" value="Genomic_DNA"/>
</dbReference>
<protein>
    <recommendedName>
        <fullName evidence="4">Secondary thiamine-phosphate synthase enzyme</fullName>
    </recommendedName>
</protein>
<evidence type="ECO:0000313" key="2">
    <source>
        <dbReference type="EMBL" id="GGK24125.1"/>
    </source>
</evidence>